<evidence type="ECO:0000313" key="3">
    <source>
        <dbReference type="EMBL" id="SDO90538.1"/>
    </source>
</evidence>
<dbReference type="InterPro" id="IPR000160">
    <property type="entry name" value="GGDEF_dom"/>
</dbReference>
<dbReference type="EMBL" id="FNJN01000003">
    <property type="protein sequence ID" value="SDO90538.1"/>
    <property type="molecule type" value="Genomic_DNA"/>
</dbReference>
<dbReference type="Gene3D" id="3.30.70.270">
    <property type="match status" value="1"/>
</dbReference>
<feature type="transmembrane region" description="Helical" evidence="1">
    <location>
        <begin position="6"/>
        <end position="25"/>
    </location>
</feature>
<feature type="transmembrane region" description="Helical" evidence="1">
    <location>
        <begin position="191"/>
        <end position="210"/>
    </location>
</feature>
<organism evidence="3 4">
    <name type="scientific">Microbacterium testaceum (strain StLB037)</name>
    <dbReference type="NCBI Taxonomy" id="979556"/>
    <lineage>
        <taxon>Bacteria</taxon>
        <taxon>Bacillati</taxon>
        <taxon>Actinomycetota</taxon>
        <taxon>Actinomycetes</taxon>
        <taxon>Micrococcales</taxon>
        <taxon>Microbacteriaceae</taxon>
        <taxon>Microbacterium</taxon>
    </lineage>
</organism>
<dbReference type="Pfam" id="PF00990">
    <property type="entry name" value="GGDEF"/>
    <property type="match status" value="1"/>
</dbReference>
<dbReference type="RefSeq" id="WP_074694846.1">
    <property type="nucleotide sequence ID" value="NZ_FNJN01000003.1"/>
</dbReference>
<sequence>MNLDVLTLQAAATLVIVMSTVMYLLDTLMLKDGLPGRLWASAYLSGTFSATCYLAWLLLPDVYVAVAVGNGAFVAATGFIWLGCVAFNGGSVRRAALILTATVLVVVVAALAAGPEGGSWAGAVPFFLGNAVFAATGAIETRRGAIARRWSSSGLTVVLAVETVWFVARAIVFLSLGPDSALFRDAFDTRVSAILTISLVIAAVVVTSVLRANESALRGTSETRRLSVDANGVLFRESFEATLAIICSRAEEAGEGVCVIGIRIDDLKRVAVAFGPDDAERLALEVRASVRRHSPTMALVGETDAAGLAVAFTTTPTTDVRRAARVLHQRVVADLARLGAAVVPTVGVGMALTADHGYHSVALTTRADEAAAHAAATGEQAFGLA</sequence>
<dbReference type="Proteomes" id="UP000186456">
    <property type="component" value="Unassembled WGS sequence"/>
</dbReference>
<dbReference type="InterPro" id="IPR043128">
    <property type="entry name" value="Rev_trsase/Diguanyl_cyclase"/>
</dbReference>
<name>A0A1H0ND18_MICTS</name>
<feature type="transmembrane region" description="Helical" evidence="1">
    <location>
        <begin position="95"/>
        <end position="114"/>
    </location>
</feature>
<evidence type="ECO:0000313" key="4">
    <source>
        <dbReference type="Proteomes" id="UP000186456"/>
    </source>
</evidence>
<evidence type="ECO:0000256" key="1">
    <source>
        <dbReference type="SAM" id="Phobius"/>
    </source>
</evidence>
<evidence type="ECO:0000259" key="2">
    <source>
        <dbReference type="Pfam" id="PF00990"/>
    </source>
</evidence>
<feature type="transmembrane region" description="Helical" evidence="1">
    <location>
        <begin position="37"/>
        <end position="56"/>
    </location>
</feature>
<dbReference type="InterPro" id="IPR029787">
    <property type="entry name" value="Nucleotide_cyclase"/>
</dbReference>
<proteinExistence type="predicted"/>
<feature type="transmembrane region" description="Helical" evidence="1">
    <location>
        <begin position="62"/>
        <end position="83"/>
    </location>
</feature>
<keyword evidence="1" id="KW-0472">Membrane</keyword>
<feature type="transmembrane region" description="Helical" evidence="1">
    <location>
        <begin position="120"/>
        <end position="139"/>
    </location>
</feature>
<dbReference type="AlphaFoldDB" id="A0A1H0ND18"/>
<gene>
    <name evidence="3" type="ORF">SAMN04487788_1280</name>
</gene>
<feature type="domain" description="GGDEF" evidence="2">
    <location>
        <begin position="236"/>
        <end position="379"/>
    </location>
</feature>
<dbReference type="SUPFAM" id="SSF55073">
    <property type="entry name" value="Nucleotide cyclase"/>
    <property type="match status" value="1"/>
</dbReference>
<protein>
    <submittedName>
        <fullName evidence="3">GGDEF domain-containing protein, diguanylate cyclase (C-di-GMP synthetase) or its enzymatically inactive variants</fullName>
    </submittedName>
</protein>
<keyword evidence="1" id="KW-0812">Transmembrane</keyword>
<keyword evidence="1" id="KW-1133">Transmembrane helix</keyword>
<reference evidence="3 4" key="1">
    <citation type="submission" date="2016-10" db="EMBL/GenBank/DDBJ databases">
        <authorList>
            <person name="de Groot N.N."/>
        </authorList>
    </citation>
    <scope>NUCLEOTIDE SEQUENCE [LARGE SCALE GENOMIC DNA]</scope>
    <source>
        <strain evidence="3 4">StLB037</strain>
    </source>
</reference>
<accession>A0A1H0ND18</accession>
<feature type="transmembrane region" description="Helical" evidence="1">
    <location>
        <begin position="151"/>
        <end position="171"/>
    </location>
</feature>